<comment type="caution">
    <text evidence="5">The sequence shown here is derived from an EMBL/GenBank/DDBJ whole genome shotgun (WGS) entry which is preliminary data.</text>
</comment>
<evidence type="ECO:0000256" key="2">
    <source>
        <dbReference type="ARBA" id="ARBA00012438"/>
    </source>
</evidence>
<dbReference type="Gene3D" id="1.10.287.130">
    <property type="match status" value="1"/>
</dbReference>
<dbReference type="Pfam" id="PF01590">
    <property type="entry name" value="GAF"/>
    <property type="match status" value="1"/>
</dbReference>
<dbReference type="Gene3D" id="3.30.565.10">
    <property type="entry name" value="Histidine kinase-like ATPase, C-terminal domain"/>
    <property type="match status" value="1"/>
</dbReference>
<dbReference type="InterPro" id="IPR003661">
    <property type="entry name" value="HisK_dim/P_dom"/>
</dbReference>
<proteinExistence type="predicted"/>
<dbReference type="SMART" id="SM00065">
    <property type="entry name" value="GAF"/>
    <property type="match status" value="1"/>
</dbReference>
<dbReference type="EMBL" id="JAUOPB010000003">
    <property type="protein sequence ID" value="MDO6421942.1"/>
    <property type="molecule type" value="Genomic_DNA"/>
</dbReference>
<keyword evidence="5" id="KW-0418">Kinase</keyword>
<evidence type="ECO:0000313" key="5">
    <source>
        <dbReference type="EMBL" id="MDO6421942.1"/>
    </source>
</evidence>
<dbReference type="InterPro" id="IPR036097">
    <property type="entry name" value="HisK_dim/P_sf"/>
</dbReference>
<dbReference type="InterPro" id="IPR036890">
    <property type="entry name" value="HATPase_C_sf"/>
</dbReference>
<accession>A0AAW7X4Y9</accession>
<dbReference type="GO" id="GO:0000155">
    <property type="term" value="F:phosphorelay sensor kinase activity"/>
    <property type="evidence" value="ECO:0007669"/>
    <property type="project" value="InterPro"/>
</dbReference>
<dbReference type="InterPro" id="IPR004358">
    <property type="entry name" value="Sig_transdc_His_kin-like_C"/>
</dbReference>
<protein>
    <recommendedName>
        <fullName evidence="2">histidine kinase</fullName>
        <ecNumber evidence="2">2.7.13.3</ecNumber>
    </recommendedName>
</protein>
<dbReference type="SMART" id="SM00387">
    <property type="entry name" value="HATPase_c"/>
    <property type="match status" value="1"/>
</dbReference>
<dbReference type="SUPFAM" id="SSF55874">
    <property type="entry name" value="ATPase domain of HSP90 chaperone/DNA topoisomerase II/histidine kinase"/>
    <property type="match status" value="1"/>
</dbReference>
<sequence length="401" mass="44046">MKPAPPTPDETQRLQALRSYNILDTESEKGFDDITFIASQVCDTPIALVSLVDEQRQWFKSKQGLTACETHRDLAFCAHAIHDTAPFVVNNTLEDDRFADNPLVTGPPDIRFYAGVPLICPDGYALGTLCVIDTRPRSLDNTQLTILSALARQVVAQLELRKQSTHLELANSIRARLITILTHDLRNSFQVAAGYAKRLRKKKNVLSPAQVDELAEVIEKSAVQAHELLVGMVTWSRDQQESENTVAAPVDLQSACENAISMCEPLAKAKEITLTLTGSSNSHIISNQFLMVSTLQNLLSNSIKFSHKGNKVEVVIQEKASMVECSVTDHGDGMEQEDAEKLFDGSLSASRKGTFEETGFGIGSMLISDFVKSYRGEITVKTAPQKGMCVTIAMPKNSTFT</sequence>
<dbReference type="Proteomes" id="UP001169760">
    <property type="component" value="Unassembled WGS sequence"/>
</dbReference>
<dbReference type="Gene3D" id="3.30.450.40">
    <property type="match status" value="1"/>
</dbReference>
<dbReference type="CDD" id="cd00082">
    <property type="entry name" value="HisKA"/>
    <property type="match status" value="1"/>
</dbReference>
<dbReference type="SUPFAM" id="SSF47384">
    <property type="entry name" value="Homodimeric domain of signal transducing histidine kinase"/>
    <property type="match status" value="1"/>
</dbReference>
<dbReference type="PANTHER" id="PTHR43102:SF2">
    <property type="entry name" value="GAF DOMAIN-CONTAINING PROTEIN"/>
    <property type="match status" value="1"/>
</dbReference>
<comment type="catalytic activity">
    <reaction evidence="1">
        <text>ATP + protein L-histidine = ADP + protein N-phospho-L-histidine.</text>
        <dbReference type="EC" id="2.7.13.3"/>
    </reaction>
</comment>
<dbReference type="InterPro" id="IPR029016">
    <property type="entry name" value="GAF-like_dom_sf"/>
</dbReference>
<reference evidence="5" key="1">
    <citation type="submission" date="2023-07" db="EMBL/GenBank/DDBJ databases">
        <title>Genome content predicts the carbon catabolic preferences of heterotrophic bacteria.</title>
        <authorList>
            <person name="Gralka M."/>
        </authorList>
    </citation>
    <scope>NUCLEOTIDE SEQUENCE</scope>
    <source>
        <strain evidence="5">I3M17_2</strain>
    </source>
</reference>
<dbReference type="PANTHER" id="PTHR43102">
    <property type="entry name" value="SLR1143 PROTEIN"/>
    <property type="match status" value="1"/>
</dbReference>
<gene>
    <name evidence="5" type="ORF">Q4521_05615</name>
</gene>
<dbReference type="SUPFAM" id="SSF55781">
    <property type="entry name" value="GAF domain-like"/>
    <property type="match status" value="1"/>
</dbReference>
<evidence type="ECO:0000256" key="1">
    <source>
        <dbReference type="ARBA" id="ARBA00000085"/>
    </source>
</evidence>
<evidence type="ECO:0000259" key="4">
    <source>
        <dbReference type="PROSITE" id="PS50109"/>
    </source>
</evidence>
<feature type="domain" description="Histidine kinase" evidence="4">
    <location>
        <begin position="180"/>
        <end position="398"/>
    </location>
</feature>
<name>A0AAW7X4Y9_9GAMM</name>
<dbReference type="InterPro" id="IPR003594">
    <property type="entry name" value="HATPase_dom"/>
</dbReference>
<dbReference type="RefSeq" id="WP_280945637.1">
    <property type="nucleotide sequence ID" value="NZ_CP123764.1"/>
</dbReference>
<dbReference type="Pfam" id="PF02518">
    <property type="entry name" value="HATPase_c"/>
    <property type="match status" value="1"/>
</dbReference>
<dbReference type="SMART" id="SM00388">
    <property type="entry name" value="HisKA"/>
    <property type="match status" value="1"/>
</dbReference>
<organism evidence="5 6">
    <name type="scientific">Saccharophagus degradans</name>
    <dbReference type="NCBI Taxonomy" id="86304"/>
    <lineage>
        <taxon>Bacteria</taxon>
        <taxon>Pseudomonadati</taxon>
        <taxon>Pseudomonadota</taxon>
        <taxon>Gammaproteobacteria</taxon>
        <taxon>Cellvibrionales</taxon>
        <taxon>Cellvibrionaceae</taxon>
        <taxon>Saccharophagus</taxon>
    </lineage>
</organism>
<dbReference type="InterPro" id="IPR005467">
    <property type="entry name" value="His_kinase_dom"/>
</dbReference>
<dbReference type="AlphaFoldDB" id="A0AAW7X4Y9"/>
<evidence type="ECO:0000313" key="6">
    <source>
        <dbReference type="Proteomes" id="UP001169760"/>
    </source>
</evidence>
<keyword evidence="3" id="KW-0597">Phosphoprotein</keyword>
<dbReference type="PROSITE" id="PS50109">
    <property type="entry name" value="HIS_KIN"/>
    <property type="match status" value="1"/>
</dbReference>
<dbReference type="InterPro" id="IPR003018">
    <property type="entry name" value="GAF"/>
</dbReference>
<dbReference type="EC" id="2.7.13.3" evidence="2"/>
<keyword evidence="5" id="KW-0808">Transferase</keyword>
<evidence type="ECO:0000256" key="3">
    <source>
        <dbReference type="ARBA" id="ARBA00022553"/>
    </source>
</evidence>
<dbReference type="PRINTS" id="PR00344">
    <property type="entry name" value="BCTRLSENSOR"/>
</dbReference>